<evidence type="ECO:0000313" key="7">
    <source>
        <dbReference type="EMBL" id="GID60401.1"/>
    </source>
</evidence>
<evidence type="ECO:0000256" key="2">
    <source>
        <dbReference type="ARBA" id="ARBA00023015"/>
    </source>
</evidence>
<dbReference type="InterPro" id="IPR016032">
    <property type="entry name" value="Sig_transdc_resp-reg_C-effctor"/>
</dbReference>
<dbReference type="Gene3D" id="1.25.40.10">
    <property type="entry name" value="Tetratricopeptide repeat domain"/>
    <property type="match status" value="1"/>
</dbReference>
<organism evidence="7 8">
    <name type="scientific">Actinoplanes couchii</name>
    <dbReference type="NCBI Taxonomy" id="403638"/>
    <lineage>
        <taxon>Bacteria</taxon>
        <taxon>Bacillati</taxon>
        <taxon>Actinomycetota</taxon>
        <taxon>Actinomycetes</taxon>
        <taxon>Micromonosporales</taxon>
        <taxon>Micromonosporaceae</taxon>
        <taxon>Actinoplanes</taxon>
    </lineage>
</organism>
<dbReference type="InterPro" id="IPR005158">
    <property type="entry name" value="BTAD"/>
</dbReference>
<sequence length="255" mass="28352">MNHVTRLCIELKILGPFMLRIDGRVVHPGQPKQRALLALLALSPGVPVALPEIIDALWDHAPSAGARNQIQVYVSRLRQQISAIPIDTHPAGYVLDLPAECVDLIRFEHAVIRAGHLIRDGDLGAADQVLCEALRQWTGRPLSGVPGVYFERLADQLQERRLSALEQHVHVRLGLVERSGGDFVELTHNLRPAVTANPLHEGLRHGLMLALYHDGRPAEALAVYREGRQRIVDELGIEPGPRLRSLELRILRGDR</sequence>
<dbReference type="SUPFAM" id="SSF48452">
    <property type="entry name" value="TPR-like"/>
    <property type="match status" value="1"/>
</dbReference>
<dbReference type="InterPro" id="IPR051677">
    <property type="entry name" value="AfsR-DnrI-RedD_regulator"/>
</dbReference>
<dbReference type="Pfam" id="PF00486">
    <property type="entry name" value="Trans_reg_C"/>
    <property type="match status" value="1"/>
</dbReference>
<keyword evidence="8" id="KW-1185">Reference proteome</keyword>
<evidence type="ECO:0000256" key="1">
    <source>
        <dbReference type="ARBA" id="ARBA00005820"/>
    </source>
</evidence>
<accession>A0ABQ3XPG5</accession>
<dbReference type="InterPro" id="IPR011990">
    <property type="entry name" value="TPR-like_helical_dom_sf"/>
</dbReference>
<gene>
    <name evidence="7" type="ORF">Aco03nite_088050</name>
</gene>
<reference evidence="7 8" key="1">
    <citation type="submission" date="2021-01" db="EMBL/GenBank/DDBJ databases">
        <title>Whole genome shotgun sequence of Actinoplanes couchii NBRC 106145.</title>
        <authorList>
            <person name="Komaki H."/>
            <person name="Tamura T."/>
        </authorList>
    </citation>
    <scope>NUCLEOTIDE SEQUENCE [LARGE SCALE GENOMIC DNA]</scope>
    <source>
        <strain evidence="7 8">NBRC 106145</strain>
    </source>
</reference>
<dbReference type="PANTHER" id="PTHR35807">
    <property type="entry name" value="TRANSCRIPTIONAL REGULATOR REDD-RELATED"/>
    <property type="match status" value="1"/>
</dbReference>
<protein>
    <recommendedName>
        <fullName evidence="6">OmpR/PhoB-type domain-containing protein</fullName>
    </recommendedName>
</protein>
<dbReference type="SMART" id="SM01043">
    <property type="entry name" value="BTAD"/>
    <property type="match status" value="1"/>
</dbReference>
<feature type="DNA-binding region" description="OmpR/PhoB-type" evidence="5">
    <location>
        <begin position="1"/>
        <end position="97"/>
    </location>
</feature>
<comment type="caution">
    <text evidence="7">The sequence shown here is derived from an EMBL/GenBank/DDBJ whole genome shotgun (WGS) entry which is preliminary data.</text>
</comment>
<dbReference type="InterPro" id="IPR001867">
    <property type="entry name" value="OmpR/PhoB-type_DNA-bd"/>
</dbReference>
<dbReference type="EMBL" id="BOMG01000108">
    <property type="protein sequence ID" value="GID60401.1"/>
    <property type="molecule type" value="Genomic_DNA"/>
</dbReference>
<keyword evidence="4" id="KW-0804">Transcription</keyword>
<keyword evidence="2" id="KW-0805">Transcription regulation</keyword>
<dbReference type="InterPro" id="IPR036388">
    <property type="entry name" value="WH-like_DNA-bd_sf"/>
</dbReference>
<dbReference type="Pfam" id="PF03704">
    <property type="entry name" value="BTAD"/>
    <property type="match status" value="1"/>
</dbReference>
<dbReference type="Proteomes" id="UP000612282">
    <property type="component" value="Unassembled WGS sequence"/>
</dbReference>
<dbReference type="SMART" id="SM00862">
    <property type="entry name" value="Trans_reg_C"/>
    <property type="match status" value="1"/>
</dbReference>
<evidence type="ECO:0000313" key="8">
    <source>
        <dbReference type="Proteomes" id="UP000612282"/>
    </source>
</evidence>
<comment type="similarity">
    <text evidence="1">Belongs to the AfsR/DnrI/RedD regulatory family.</text>
</comment>
<evidence type="ECO:0000259" key="6">
    <source>
        <dbReference type="PROSITE" id="PS51755"/>
    </source>
</evidence>
<evidence type="ECO:0000256" key="5">
    <source>
        <dbReference type="PROSITE-ProRule" id="PRU01091"/>
    </source>
</evidence>
<dbReference type="Gene3D" id="1.10.10.10">
    <property type="entry name" value="Winged helix-like DNA-binding domain superfamily/Winged helix DNA-binding domain"/>
    <property type="match status" value="1"/>
</dbReference>
<dbReference type="SUPFAM" id="SSF46894">
    <property type="entry name" value="C-terminal effector domain of the bipartite response regulators"/>
    <property type="match status" value="1"/>
</dbReference>
<feature type="domain" description="OmpR/PhoB-type" evidence="6">
    <location>
        <begin position="1"/>
        <end position="97"/>
    </location>
</feature>
<proteinExistence type="inferred from homology"/>
<name>A0ABQ3XPG5_9ACTN</name>
<keyword evidence="3 5" id="KW-0238">DNA-binding</keyword>
<dbReference type="PANTHER" id="PTHR35807:SF1">
    <property type="entry name" value="TRANSCRIPTIONAL REGULATOR REDD"/>
    <property type="match status" value="1"/>
</dbReference>
<evidence type="ECO:0000256" key="4">
    <source>
        <dbReference type="ARBA" id="ARBA00023163"/>
    </source>
</evidence>
<dbReference type="CDD" id="cd15831">
    <property type="entry name" value="BTAD"/>
    <property type="match status" value="1"/>
</dbReference>
<evidence type="ECO:0000256" key="3">
    <source>
        <dbReference type="ARBA" id="ARBA00023125"/>
    </source>
</evidence>
<dbReference type="PROSITE" id="PS51755">
    <property type="entry name" value="OMPR_PHOB"/>
    <property type="match status" value="1"/>
</dbReference>